<evidence type="ECO:0000313" key="5">
    <source>
        <dbReference type="Proteomes" id="UP000692954"/>
    </source>
</evidence>
<feature type="compositionally biased region" description="Basic and acidic residues" evidence="3">
    <location>
        <begin position="48"/>
        <end position="79"/>
    </location>
</feature>
<dbReference type="GO" id="GO:0070286">
    <property type="term" value="P:axonemal dynein complex assembly"/>
    <property type="evidence" value="ECO:0007669"/>
    <property type="project" value="TreeGrafter"/>
</dbReference>
<evidence type="ECO:0000256" key="3">
    <source>
        <dbReference type="SAM" id="MobiDB-lite"/>
    </source>
</evidence>
<dbReference type="Pfam" id="PF13414">
    <property type="entry name" value="TPR_11"/>
    <property type="match status" value="1"/>
</dbReference>
<accession>A0A8S1R6C7</accession>
<dbReference type="PANTHER" id="PTHR46540:SF1">
    <property type="entry name" value="TETRATRICOPEPTIDE REPEAT PROTEIN 12"/>
    <property type="match status" value="1"/>
</dbReference>
<dbReference type="GO" id="GO:0005737">
    <property type="term" value="C:cytoplasm"/>
    <property type="evidence" value="ECO:0007669"/>
    <property type="project" value="TreeGrafter"/>
</dbReference>
<keyword evidence="5" id="KW-1185">Reference proteome</keyword>
<sequence length="849" mass="100816">MQPPMFESQLDPEEMEAWLAEVELVHEKIKKLSNEQANTNTKDDDEEIMKIRQKRLEQEKKKEDARKQQQIQKEEEERKGRKGKGQNKDYASFCKYCYLEYVRLTDKCYWCKRETLTQEQRYNQLLDKVEKYKEDKNRKQQKKQKFELMEKTEKILWKKSTFTHKKWEYYTSSEEEIESEPIVPKDDPNFKALELDMEQRKKKKEEDMKKAEELKKKGNEYYSKGDYDQAAWKYSQALELVKDNKTLWLNRAITYIKSNKNKKAINDCTKVIEYAECFENGYTQSRDSCCKAFARRALAYYNRDRLLEALNDINQAEELIPNDKWVQNLKKEIEAKIDHYKRLKQNEKDEEDKKQGIQEQKENNNNSDHSKDKKTFIDENLTFKQLIDKFVGEEEIELLQLFKVLKVDSNEATAYFYEKNGLKQLLKIISKNDEKLHDQQNILASLPALILQVYQDKSLLYQEQFLQQYNGIEVIYEKIKQLLQQVENKSQSAIYDTIADYLDVLNVMDEDKPRSIIQQHEIIKTRLYPELFNKIITLYKTEKDLVATFLSFCSNLCYGQNTPLKQVFMMNINEIIMKSIELFDKVEIKQVNIRMMNQLCNLLSNLLTEDKYRLYFLSKELNPNFFKSYLKFLKSIQFKDNEYNQLKENGIAILVNLTFQINQIQIEYVSKINQLIPTLIEYLESQSYGLVIERVLTVLAKVNYEENIYIITKFIKQYSNQSIRCLLQWLSSKSGIVIDQLRQKQTKLYELLEQLKQQLHSDNEIIYCNSCNVIGQIIDLLSPINGEVNACSFFNEMIPRLLSFVKDKTGNFRKNSAILLAKLTKDQSNLQNLRDLHGIEILQSVMGKL</sequence>
<feature type="repeat" description="TPR" evidence="1">
    <location>
        <begin position="211"/>
        <end position="244"/>
    </location>
</feature>
<keyword evidence="1" id="KW-0802">TPR repeat</keyword>
<proteinExistence type="predicted"/>
<reference evidence="4" key="1">
    <citation type="submission" date="2021-01" db="EMBL/GenBank/DDBJ databases">
        <authorList>
            <consortium name="Genoscope - CEA"/>
            <person name="William W."/>
        </authorList>
    </citation>
    <scope>NUCLEOTIDE SEQUENCE</scope>
</reference>
<comment type="caution">
    <text evidence="4">The sequence shown here is derived from an EMBL/GenBank/DDBJ whole genome shotgun (WGS) entry which is preliminary data.</text>
</comment>
<dbReference type="AlphaFoldDB" id="A0A8S1R6C7"/>
<dbReference type="GO" id="GO:0005813">
    <property type="term" value="C:centrosome"/>
    <property type="evidence" value="ECO:0007669"/>
    <property type="project" value="TreeGrafter"/>
</dbReference>
<keyword evidence="2" id="KW-0175">Coiled coil</keyword>
<dbReference type="GO" id="GO:0007288">
    <property type="term" value="P:sperm axoneme assembly"/>
    <property type="evidence" value="ECO:0007669"/>
    <property type="project" value="TreeGrafter"/>
</dbReference>
<feature type="region of interest" description="Disordered" evidence="3">
    <location>
        <begin position="344"/>
        <end position="372"/>
    </location>
</feature>
<feature type="region of interest" description="Disordered" evidence="3">
    <location>
        <begin position="31"/>
        <end position="86"/>
    </location>
</feature>
<dbReference type="OrthoDB" id="2942533at2759"/>
<feature type="coiled-coil region" evidence="2">
    <location>
        <begin position="122"/>
        <end position="152"/>
    </location>
</feature>
<evidence type="ECO:0000256" key="1">
    <source>
        <dbReference type="PROSITE-ProRule" id="PRU00339"/>
    </source>
</evidence>
<dbReference type="PROSITE" id="PS50005">
    <property type="entry name" value="TPR"/>
    <property type="match status" value="1"/>
</dbReference>
<evidence type="ECO:0000313" key="4">
    <source>
        <dbReference type="EMBL" id="CAD8122987.1"/>
    </source>
</evidence>
<name>A0A8S1R6C7_9CILI</name>
<dbReference type="Proteomes" id="UP000692954">
    <property type="component" value="Unassembled WGS sequence"/>
</dbReference>
<dbReference type="EMBL" id="CAJJDN010000141">
    <property type="protein sequence ID" value="CAD8122987.1"/>
    <property type="molecule type" value="Genomic_DNA"/>
</dbReference>
<dbReference type="InterPro" id="IPR043195">
    <property type="entry name" value="TTC12"/>
</dbReference>
<organism evidence="4 5">
    <name type="scientific">Paramecium sonneborni</name>
    <dbReference type="NCBI Taxonomy" id="65129"/>
    <lineage>
        <taxon>Eukaryota</taxon>
        <taxon>Sar</taxon>
        <taxon>Alveolata</taxon>
        <taxon>Ciliophora</taxon>
        <taxon>Intramacronucleata</taxon>
        <taxon>Oligohymenophorea</taxon>
        <taxon>Peniculida</taxon>
        <taxon>Parameciidae</taxon>
        <taxon>Paramecium</taxon>
    </lineage>
</organism>
<dbReference type="PANTHER" id="PTHR46540">
    <property type="entry name" value="TETRATRICOPEPTIDE REPEAT PROTEIN 12"/>
    <property type="match status" value="1"/>
</dbReference>
<evidence type="ECO:0000256" key="2">
    <source>
        <dbReference type="SAM" id="Coils"/>
    </source>
</evidence>
<evidence type="ECO:0008006" key="6">
    <source>
        <dbReference type="Google" id="ProtNLM"/>
    </source>
</evidence>
<gene>
    <name evidence="4" type="ORF">PSON_ATCC_30995.1.T1410150</name>
</gene>
<protein>
    <recommendedName>
        <fullName evidence="6">Tetratricopeptide repeat protein</fullName>
    </recommendedName>
</protein>
<dbReference type="SMART" id="SM00028">
    <property type="entry name" value="TPR"/>
    <property type="match status" value="3"/>
</dbReference>
<dbReference type="InterPro" id="IPR019734">
    <property type="entry name" value="TPR_rpt"/>
</dbReference>